<organism evidence="1">
    <name type="scientific">Hyperionvirus sp</name>
    <dbReference type="NCBI Taxonomy" id="2487770"/>
    <lineage>
        <taxon>Viruses</taxon>
        <taxon>Varidnaviria</taxon>
        <taxon>Bamfordvirae</taxon>
        <taxon>Nucleocytoviricota</taxon>
        <taxon>Megaviricetes</taxon>
        <taxon>Imitervirales</taxon>
        <taxon>Mimiviridae</taxon>
        <taxon>Klosneuvirinae</taxon>
    </lineage>
</organism>
<evidence type="ECO:0000313" key="1">
    <source>
        <dbReference type="EMBL" id="AYV84888.1"/>
    </source>
</evidence>
<accession>A0A3G5ACC1</accession>
<sequence length="68" mass="7844">VGSNREVKQCLAEGIVKLDNYCFENALINKYNIMKLMFDNGFRPNLEKIVSIGDSEKRMLLFKLFQGV</sequence>
<protein>
    <submittedName>
        <fullName evidence="1">Uncharacterized protein</fullName>
    </submittedName>
</protein>
<reference evidence="1" key="1">
    <citation type="submission" date="2018-10" db="EMBL/GenBank/DDBJ databases">
        <title>Hidden diversity of soil giant viruses.</title>
        <authorList>
            <person name="Schulz F."/>
            <person name="Alteio L."/>
            <person name="Goudeau D."/>
            <person name="Ryan E.M."/>
            <person name="Malmstrom R.R."/>
            <person name="Blanchard J."/>
            <person name="Woyke T."/>
        </authorList>
    </citation>
    <scope>NUCLEOTIDE SEQUENCE</scope>
    <source>
        <strain evidence="1">HYV1</strain>
    </source>
</reference>
<proteinExistence type="predicted"/>
<dbReference type="EMBL" id="MK072431">
    <property type="protein sequence ID" value="AYV84888.1"/>
    <property type="molecule type" value="Genomic_DNA"/>
</dbReference>
<feature type="non-terminal residue" evidence="1">
    <location>
        <position position="1"/>
    </location>
</feature>
<name>A0A3G5ACC1_9VIRU</name>
<gene>
    <name evidence="1" type="ORF">Hyperionvirus49_5</name>
</gene>